<sequence>MFKLSSLEEKFGAIKHRLQERYNELYDCNHVPKQWAGDEISYITQHLEKLEKLNKNLICLHSSITNTWQLLSARFNKDTVSGEERKRINQEKKRAKEKSSFHIKASEYLIAQGTVDDMEEAKRLLDILLERRAAAKKATTVKSQEERTSLESESELSDRSEVDDEITEPGDDESDSFEMDEDSDY</sequence>
<accession>A0A7D9LB05</accession>
<proteinExistence type="predicted"/>
<evidence type="ECO:0000313" key="2">
    <source>
        <dbReference type="EMBL" id="CAB3991633.1"/>
    </source>
</evidence>
<feature type="compositionally biased region" description="Basic and acidic residues" evidence="1">
    <location>
        <begin position="143"/>
        <end position="160"/>
    </location>
</feature>
<keyword evidence="3" id="KW-1185">Reference proteome</keyword>
<dbReference type="Proteomes" id="UP001152795">
    <property type="component" value="Unassembled WGS sequence"/>
</dbReference>
<dbReference type="EMBL" id="CACRXK020001889">
    <property type="protein sequence ID" value="CAB3991633.1"/>
    <property type="molecule type" value="Genomic_DNA"/>
</dbReference>
<dbReference type="AlphaFoldDB" id="A0A7D9LB05"/>
<evidence type="ECO:0000256" key="1">
    <source>
        <dbReference type="SAM" id="MobiDB-lite"/>
    </source>
</evidence>
<gene>
    <name evidence="2" type="ORF">PACLA_8A047085</name>
</gene>
<protein>
    <submittedName>
        <fullName evidence="2">Uncharacterized protein</fullName>
    </submittedName>
</protein>
<reference evidence="2" key="1">
    <citation type="submission" date="2020-04" db="EMBL/GenBank/DDBJ databases">
        <authorList>
            <person name="Alioto T."/>
            <person name="Alioto T."/>
            <person name="Gomez Garrido J."/>
        </authorList>
    </citation>
    <scope>NUCLEOTIDE SEQUENCE</scope>
    <source>
        <strain evidence="2">A484AB</strain>
    </source>
</reference>
<evidence type="ECO:0000313" key="3">
    <source>
        <dbReference type="Proteomes" id="UP001152795"/>
    </source>
</evidence>
<organism evidence="2 3">
    <name type="scientific">Paramuricea clavata</name>
    <name type="common">Red gorgonian</name>
    <name type="synonym">Violescent sea-whip</name>
    <dbReference type="NCBI Taxonomy" id="317549"/>
    <lineage>
        <taxon>Eukaryota</taxon>
        <taxon>Metazoa</taxon>
        <taxon>Cnidaria</taxon>
        <taxon>Anthozoa</taxon>
        <taxon>Octocorallia</taxon>
        <taxon>Malacalcyonacea</taxon>
        <taxon>Plexauridae</taxon>
        <taxon>Paramuricea</taxon>
    </lineage>
</organism>
<feature type="compositionally biased region" description="Acidic residues" evidence="1">
    <location>
        <begin position="161"/>
        <end position="185"/>
    </location>
</feature>
<name>A0A7D9LB05_PARCT</name>
<feature type="region of interest" description="Disordered" evidence="1">
    <location>
        <begin position="136"/>
        <end position="185"/>
    </location>
</feature>
<comment type="caution">
    <text evidence="2">The sequence shown here is derived from an EMBL/GenBank/DDBJ whole genome shotgun (WGS) entry which is preliminary data.</text>
</comment>